<reference evidence="2 3" key="1">
    <citation type="submission" date="2020-05" db="EMBL/GenBank/DDBJ databases">
        <authorList>
            <person name="Whitworth D."/>
        </authorList>
    </citation>
    <scope>NUCLEOTIDE SEQUENCE [LARGE SCALE GENOMIC DNA]</scope>
    <source>
        <strain evidence="2 3">AB043B</strain>
    </source>
</reference>
<organism evidence="2 3">
    <name type="scientific">Corallococcus exercitus</name>
    <dbReference type="NCBI Taxonomy" id="2316736"/>
    <lineage>
        <taxon>Bacteria</taxon>
        <taxon>Pseudomonadati</taxon>
        <taxon>Myxococcota</taxon>
        <taxon>Myxococcia</taxon>
        <taxon>Myxococcales</taxon>
        <taxon>Cystobacterineae</taxon>
        <taxon>Myxococcaceae</taxon>
        <taxon>Corallococcus</taxon>
    </lineage>
</organism>
<dbReference type="EMBL" id="JABFJV010000379">
    <property type="protein sequence ID" value="NOK38882.1"/>
    <property type="molecule type" value="Genomic_DNA"/>
</dbReference>
<dbReference type="SUPFAM" id="SSF54593">
    <property type="entry name" value="Glyoxalase/Bleomycin resistance protein/Dihydroxybiphenyl dioxygenase"/>
    <property type="match status" value="2"/>
</dbReference>
<accession>A0A3A8I2B5</accession>
<dbReference type="Pfam" id="PF00903">
    <property type="entry name" value="Glyoxalase"/>
    <property type="match status" value="1"/>
</dbReference>
<dbReference type="AlphaFoldDB" id="A0A3A8I2B5"/>
<gene>
    <name evidence="2" type="ORF">HMI49_37420</name>
</gene>
<sequence>MKNGFCWYELRTSRPDEARRFYSNVLETPSVGEFTLLPEAAAARGAPSHWLGHVDVADLESSVQRFIARGAERLGPPRTSAEGIPSTVMREPFGAVVALTSRTGHPTHAELAWHELHTRDEDRAFALYSDLFGWRPTEALPLSPDVGTYQQFTWHEDARSVGAACGTARLPHIHPHWLFYFAVEDLDRALAAVEAGGGLVANGTHVMPDGTRFAPCEDPQRAAFGLRQLP</sequence>
<feature type="domain" description="Glyoxalase/fosfomycin resistance/dioxygenase" evidence="1">
    <location>
        <begin position="116"/>
        <end position="220"/>
    </location>
</feature>
<dbReference type="InterPro" id="IPR052164">
    <property type="entry name" value="Anthracycline_SecMetBiosynth"/>
</dbReference>
<dbReference type="OrthoDB" id="9792323at2"/>
<dbReference type="PANTHER" id="PTHR33993">
    <property type="entry name" value="GLYOXALASE-RELATED"/>
    <property type="match status" value="1"/>
</dbReference>
<evidence type="ECO:0000313" key="3">
    <source>
        <dbReference type="Proteomes" id="UP000563426"/>
    </source>
</evidence>
<dbReference type="PANTHER" id="PTHR33993:SF14">
    <property type="entry name" value="GB|AAF24581.1"/>
    <property type="match status" value="1"/>
</dbReference>
<keyword evidence="3" id="KW-1185">Reference proteome</keyword>
<dbReference type="InterPro" id="IPR004360">
    <property type="entry name" value="Glyas_Fos-R_dOase_dom"/>
</dbReference>
<evidence type="ECO:0000259" key="1">
    <source>
        <dbReference type="Pfam" id="PF00903"/>
    </source>
</evidence>
<dbReference type="RefSeq" id="WP_120526038.1">
    <property type="nucleotide sequence ID" value="NZ_JABFJV010000379.1"/>
</dbReference>
<dbReference type="CDD" id="cd07247">
    <property type="entry name" value="SgaA_N_like"/>
    <property type="match status" value="1"/>
</dbReference>
<proteinExistence type="predicted"/>
<name>A0A3A8I2B5_9BACT</name>
<comment type="caution">
    <text evidence="2">The sequence shown here is derived from an EMBL/GenBank/DDBJ whole genome shotgun (WGS) entry which is preliminary data.</text>
</comment>
<protein>
    <submittedName>
        <fullName evidence="2">VOC family protein</fullName>
    </submittedName>
</protein>
<dbReference type="InterPro" id="IPR029068">
    <property type="entry name" value="Glyas_Bleomycin-R_OHBP_Dase"/>
</dbReference>
<dbReference type="Gene3D" id="3.10.180.10">
    <property type="entry name" value="2,3-Dihydroxybiphenyl 1,2-Dioxygenase, domain 1"/>
    <property type="match status" value="2"/>
</dbReference>
<evidence type="ECO:0000313" key="2">
    <source>
        <dbReference type="EMBL" id="NOK38882.1"/>
    </source>
</evidence>
<dbReference type="Proteomes" id="UP000563426">
    <property type="component" value="Unassembled WGS sequence"/>
</dbReference>